<dbReference type="EMBL" id="CP073720">
    <property type="protein sequence ID" value="UWP87135.1"/>
    <property type="molecule type" value="Genomic_DNA"/>
</dbReference>
<dbReference type="CDD" id="cd12108">
    <property type="entry name" value="Hr-like"/>
    <property type="match status" value="1"/>
</dbReference>
<evidence type="ECO:0000313" key="2">
    <source>
        <dbReference type="EMBL" id="UWP87135.1"/>
    </source>
</evidence>
<dbReference type="InterPro" id="IPR012312">
    <property type="entry name" value="Hemerythrin-like"/>
</dbReference>
<dbReference type="RefSeq" id="WP_259867015.1">
    <property type="nucleotide sequence ID" value="NZ_BAAAST010000222.1"/>
</dbReference>
<name>A0ABY5WCM0_9ACTN</name>
<evidence type="ECO:0000313" key="3">
    <source>
        <dbReference type="Proteomes" id="UP001059617"/>
    </source>
</evidence>
<gene>
    <name evidence="2" type="ORF">Dfulv_23990</name>
</gene>
<evidence type="ECO:0000259" key="1">
    <source>
        <dbReference type="Pfam" id="PF01814"/>
    </source>
</evidence>
<reference evidence="2" key="1">
    <citation type="submission" date="2021-04" db="EMBL/GenBank/DDBJ databases">
        <authorList>
            <person name="Hartkoorn R.C."/>
            <person name="Beaudoing E."/>
            <person name="Hot D."/>
        </authorList>
    </citation>
    <scope>NUCLEOTIDE SEQUENCE</scope>
    <source>
        <strain evidence="2">NRRL B-16292</strain>
    </source>
</reference>
<accession>A0ABY5WCM0</accession>
<dbReference type="Gene3D" id="1.20.120.520">
    <property type="entry name" value="nmb1532 protein domain like"/>
    <property type="match status" value="1"/>
</dbReference>
<protein>
    <submittedName>
        <fullName evidence="2">Hemerythrin domain-containing protein</fullName>
    </submittedName>
</protein>
<reference evidence="2" key="2">
    <citation type="submission" date="2022-09" db="EMBL/GenBank/DDBJ databases">
        <title>Biosynthetic gene clusters of Dactylosporangioum fulvum.</title>
        <authorList>
            <person name="Caradec T."/>
        </authorList>
    </citation>
    <scope>NUCLEOTIDE SEQUENCE</scope>
    <source>
        <strain evidence="2">NRRL B-16292</strain>
    </source>
</reference>
<dbReference type="Proteomes" id="UP001059617">
    <property type="component" value="Chromosome"/>
</dbReference>
<feature type="domain" description="Hemerythrin-like" evidence="1">
    <location>
        <begin position="14"/>
        <end position="141"/>
    </location>
</feature>
<proteinExistence type="predicted"/>
<keyword evidence="3" id="KW-1185">Reference proteome</keyword>
<organism evidence="2 3">
    <name type="scientific">Dactylosporangium fulvum</name>
    <dbReference type="NCBI Taxonomy" id="53359"/>
    <lineage>
        <taxon>Bacteria</taxon>
        <taxon>Bacillati</taxon>
        <taxon>Actinomycetota</taxon>
        <taxon>Actinomycetes</taxon>
        <taxon>Micromonosporales</taxon>
        <taxon>Micromonosporaceae</taxon>
        <taxon>Dactylosporangium</taxon>
    </lineage>
</organism>
<dbReference type="Pfam" id="PF01814">
    <property type="entry name" value="Hemerythrin"/>
    <property type="match status" value="1"/>
</dbReference>
<sequence>MTEPLDPWGMAWVHQVYRRELRLLATLVAGVADGDRDRAAVVGEHLTDITASLHEHHVGEDELLWPVLLDRAGPQADLVHRMEKQHGALHELLGEVAELTPRWRETATAADRDRLAGVVRRVSETTDEHLADEEEHVLPLIRQHITPDEWQAFELRGHASIPQEKALVFLGIGLEDATPHERAKFTGGLPPEVQQFWEGPGQQQYAQWRADLLGTA</sequence>